<gene>
    <name evidence="1" type="ORF">PHLCEN_2v8698</name>
</gene>
<dbReference type="EMBL" id="MLYV02000866">
    <property type="protein sequence ID" value="PSR76036.1"/>
    <property type="molecule type" value="Genomic_DNA"/>
</dbReference>
<proteinExistence type="predicted"/>
<dbReference type="AlphaFoldDB" id="A0A2R6NSU1"/>
<keyword evidence="2" id="KW-1185">Reference proteome</keyword>
<dbReference type="Proteomes" id="UP000186601">
    <property type="component" value="Unassembled WGS sequence"/>
</dbReference>
<organism evidence="1 2">
    <name type="scientific">Hermanssonia centrifuga</name>
    <dbReference type="NCBI Taxonomy" id="98765"/>
    <lineage>
        <taxon>Eukaryota</taxon>
        <taxon>Fungi</taxon>
        <taxon>Dikarya</taxon>
        <taxon>Basidiomycota</taxon>
        <taxon>Agaricomycotina</taxon>
        <taxon>Agaricomycetes</taxon>
        <taxon>Polyporales</taxon>
        <taxon>Meruliaceae</taxon>
        <taxon>Hermanssonia</taxon>
    </lineage>
</organism>
<evidence type="ECO:0000313" key="1">
    <source>
        <dbReference type="EMBL" id="PSR76036.1"/>
    </source>
</evidence>
<accession>A0A2R6NSU1</accession>
<reference evidence="1 2" key="1">
    <citation type="submission" date="2018-02" db="EMBL/GenBank/DDBJ databases">
        <title>Genome sequence of the basidiomycete white-rot fungus Phlebia centrifuga.</title>
        <authorList>
            <person name="Granchi Z."/>
            <person name="Peng M."/>
            <person name="de Vries R.P."/>
            <person name="Hilden K."/>
            <person name="Makela M.R."/>
            <person name="Grigoriev I."/>
            <person name="Riley R."/>
        </authorList>
    </citation>
    <scope>NUCLEOTIDE SEQUENCE [LARGE SCALE GENOMIC DNA]</scope>
    <source>
        <strain evidence="1 2">FBCC195</strain>
    </source>
</reference>
<protein>
    <submittedName>
        <fullName evidence="1">Uncharacterized protein</fullName>
    </submittedName>
</protein>
<evidence type="ECO:0000313" key="2">
    <source>
        <dbReference type="Proteomes" id="UP000186601"/>
    </source>
</evidence>
<name>A0A2R6NSU1_9APHY</name>
<comment type="caution">
    <text evidence="1">The sequence shown here is derived from an EMBL/GenBank/DDBJ whole genome shotgun (WGS) entry which is preliminary data.</text>
</comment>
<sequence>MSPVDNDKTSYFLTSLADSVPFPAPGFPNISIRRTLPSAWLFCASAVDALELLWRENGRAFWDDDDLPKPRECPGWRTWGVCLGRSKEEDAGQRMKADMYNNNERTERRKIKENRCQGPMVQLYVCPNRTGSSDYSPMGIIAPLRFRPGIRTSARAYQCQHRELVR</sequence>